<dbReference type="Pfam" id="PF13181">
    <property type="entry name" value="TPR_8"/>
    <property type="match status" value="1"/>
</dbReference>
<organism evidence="3 4">
    <name type="scientific">Candidatus Nomurabacteria bacterium GW2011_GWB1_37_5</name>
    <dbReference type="NCBI Taxonomy" id="1618742"/>
    <lineage>
        <taxon>Bacteria</taxon>
        <taxon>Candidatus Nomuraibacteriota</taxon>
    </lineage>
</organism>
<dbReference type="Gene3D" id="1.25.40.10">
    <property type="entry name" value="Tetratricopeptide repeat domain"/>
    <property type="match status" value="1"/>
</dbReference>
<feature type="transmembrane region" description="Helical" evidence="2">
    <location>
        <begin position="36"/>
        <end position="56"/>
    </location>
</feature>
<dbReference type="PROSITE" id="PS50005">
    <property type="entry name" value="TPR"/>
    <property type="match status" value="1"/>
</dbReference>
<feature type="transmembrane region" description="Helical" evidence="2">
    <location>
        <begin position="255"/>
        <end position="276"/>
    </location>
</feature>
<accession>A0A0G0H0P7</accession>
<feature type="transmembrane region" description="Helical" evidence="2">
    <location>
        <begin position="381"/>
        <end position="402"/>
    </location>
</feature>
<evidence type="ECO:0000313" key="4">
    <source>
        <dbReference type="Proteomes" id="UP000033876"/>
    </source>
</evidence>
<evidence type="ECO:0000313" key="3">
    <source>
        <dbReference type="EMBL" id="KKQ35772.1"/>
    </source>
</evidence>
<feature type="transmembrane region" description="Helical" evidence="2">
    <location>
        <begin position="342"/>
        <end position="369"/>
    </location>
</feature>
<reference evidence="3 4" key="1">
    <citation type="journal article" date="2015" name="Nature">
        <title>rRNA introns, odd ribosomes, and small enigmatic genomes across a large radiation of phyla.</title>
        <authorList>
            <person name="Brown C.T."/>
            <person name="Hug L.A."/>
            <person name="Thomas B.C."/>
            <person name="Sharon I."/>
            <person name="Castelle C.J."/>
            <person name="Singh A."/>
            <person name="Wilkins M.J."/>
            <person name="Williams K.H."/>
            <person name="Banfield J.F."/>
        </authorList>
    </citation>
    <scope>NUCLEOTIDE SEQUENCE [LARGE SCALE GENOMIC DNA]</scope>
</reference>
<proteinExistence type="predicted"/>
<keyword evidence="2" id="KW-0812">Transmembrane</keyword>
<comment type="caution">
    <text evidence="3">The sequence shown here is derived from an EMBL/GenBank/DDBJ whole genome shotgun (WGS) entry which is preliminary data.</text>
</comment>
<feature type="transmembrane region" description="Helical" evidence="2">
    <location>
        <begin position="224"/>
        <end position="243"/>
    </location>
</feature>
<feature type="transmembrane region" description="Helical" evidence="2">
    <location>
        <begin position="172"/>
        <end position="192"/>
    </location>
</feature>
<feature type="transmembrane region" description="Helical" evidence="2">
    <location>
        <begin position="199"/>
        <end position="218"/>
    </location>
</feature>
<dbReference type="InterPro" id="IPR051533">
    <property type="entry name" value="WaaL-like"/>
</dbReference>
<feature type="transmembrane region" description="Helical" evidence="2">
    <location>
        <begin position="131"/>
        <end position="152"/>
    </location>
</feature>
<dbReference type="AlphaFoldDB" id="A0A0G0H0P7"/>
<keyword evidence="2" id="KW-0472">Membrane</keyword>
<name>A0A0G0H0P7_9BACT</name>
<dbReference type="PANTHER" id="PTHR37422:SF13">
    <property type="entry name" value="LIPOPOLYSACCHARIDE BIOSYNTHESIS PROTEIN PA4999-RELATED"/>
    <property type="match status" value="1"/>
</dbReference>
<protein>
    <submittedName>
        <fullName evidence="3">Uncharacterized protein</fullName>
    </submittedName>
</protein>
<keyword evidence="2" id="KW-1133">Transmembrane helix</keyword>
<dbReference type="SMART" id="SM00028">
    <property type="entry name" value="TPR"/>
    <property type="match status" value="2"/>
</dbReference>
<feature type="repeat" description="TPR" evidence="1">
    <location>
        <begin position="633"/>
        <end position="666"/>
    </location>
</feature>
<gene>
    <name evidence="3" type="ORF">US50_C0005G0008</name>
</gene>
<dbReference type="Proteomes" id="UP000033876">
    <property type="component" value="Unassembled WGS sequence"/>
</dbReference>
<dbReference type="InterPro" id="IPR019734">
    <property type="entry name" value="TPR_rpt"/>
</dbReference>
<keyword evidence="1" id="KW-0802">TPR repeat</keyword>
<feature type="transmembrane region" description="Helical" evidence="2">
    <location>
        <begin position="408"/>
        <end position="425"/>
    </location>
</feature>
<feature type="transmembrane region" description="Helical" evidence="2">
    <location>
        <begin position="445"/>
        <end position="466"/>
    </location>
</feature>
<evidence type="ECO:0000256" key="2">
    <source>
        <dbReference type="SAM" id="Phobius"/>
    </source>
</evidence>
<evidence type="ECO:0000256" key="1">
    <source>
        <dbReference type="PROSITE-ProRule" id="PRU00339"/>
    </source>
</evidence>
<feature type="transmembrane region" description="Helical" evidence="2">
    <location>
        <begin position="104"/>
        <end position="122"/>
    </location>
</feature>
<dbReference type="EMBL" id="LBTF01000005">
    <property type="protein sequence ID" value="KKQ35772.1"/>
    <property type="molecule type" value="Genomic_DNA"/>
</dbReference>
<dbReference type="SUPFAM" id="SSF48452">
    <property type="entry name" value="TPR-like"/>
    <property type="match status" value="1"/>
</dbReference>
<dbReference type="PANTHER" id="PTHR37422">
    <property type="entry name" value="TEICHURONIC ACID BIOSYNTHESIS PROTEIN TUAE"/>
    <property type="match status" value="1"/>
</dbReference>
<feature type="transmembrane region" description="Helical" evidence="2">
    <location>
        <begin position="12"/>
        <end position="30"/>
    </location>
</feature>
<sequence length="703" mass="78441">MSKTSVLDRISFYSLLTTISLLPFFFLPYFQFSLPVGKGVLVSIGLVISVFFWFLARMVDGKIDFPKSPLILTGFILATVSLLAAIFSPNKILSIWGNAFEMDSFFYLFVLMIGLFLSSYYFSDKRNLSKFYIFIFVSFLISGLFMIVNLFVNLGTIAPNFFSGISSSNLIGSLNDLAIFSGLILLICLFAFENLPSNPTIKILLTIFSILSLFFLSLADYQAVWIILGILSIVMFVLGFSRIHSGSTDSKRWPVFPLIIFLISLFFILSKGSFVAKMLNVQNLDVRPSISLTGEIIGRAWSNNPLVGAGPGRFVNSWLSYKSSEINNTVFWDTNFNFGFGLIPSFLVTTGVLGGLSWLLFLVFLVLVLKRAFSSKIKDNFTNFIMTTSAFAAIYLWIFAIIYVPSNVVYTLAFIFSGAVIGILVSTKDIKSVNLQFLKDPRLSFFSILLLVILMIGSATLTYKFIQKFASMIQFNSAVILSRDEAKFDLVESKLIKAIELSKNDLYMRSLSEYYLLKLNNLVKNATAADEATKNNIQDAFSKAEQSAAMAINSDKTNYLNYLTLATLYENVASLQVPNAIENAKAAYGEAKKLNPLNPGIDLKLARLALAEKNNTDAIKLIDESLVKKPNFVDAYVLKAQIYYSEGDKNLAIQNLQTALSFDPQNKDLKSNLEALKKEQQVPVVVEEQVIQNNGPENNQVTE</sequence>
<feature type="transmembrane region" description="Helical" evidence="2">
    <location>
        <begin position="68"/>
        <end position="88"/>
    </location>
</feature>
<dbReference type="InterPro" id="IPR011990">
    <property type="entry name" value="TPR-like_helical_dom_sf"/>
</dbReference>